<dbReference type="PATRIC" id="fig|1218508.4.peg.758"/>
<proteinExistence type="predicted"/>
<dbReference type="SUPFAM" id="SSF53335">
    <property type="entry name" value="S-adenosyl-L-methionine-dependent methyltransferases"/>
    <property type="match status" value="1"/>
</dbReference>
<dbReference type="STRING" id="1218508.JG29_07400"/>
<evidence type="ECO:0008006" key="3">
    <source>
        <dbReference type="Google" id="ProtNLM"/>
    </source>
</evidence>
<dbReference type="InterPro" id="IPR029063">
    <property type="entry name" value="SAM-dependent_MTases_sf"/>
</dbReference>
<accession>A0A0F4KRB2</accession>
<evidence type="ECO:0000313" key="2">
    <source>
        <dbReference type="Proteomes" id="UP000033695"/>
    </source>
</evidence>
<dbReference type="HOGENOM" id="CLU_084734_0_0_9"/>
<sequence length="258" mass="30225">MDLLNYEQKLQKYQLIFVTIPKFNYLLQQMQQVINAYRQQLLPNFILSKLEVTAGDFADLMTNSDFLPTMTLPAKSQFLQNFAKFLDDFRDFIQKDLGIWTLLNAPMMQRWTTLFPHLKYLELMAGNGILAHSLQQRGQRVWATDNLSWATSSATGNKPWTTIEKSDALSALFAYYRYVDVVLLSWSPDRDPIDYQILTTIRQLTPRPQFWIIGEYQGATNSLEFWQEARLIYDSRLAQINRLFPSFDLIKDHLFKIG</sequence>
<evidence type="ECO:0000313" key="1">
    <source>
        <dbReference type="EMBL" id="KJY48920.1"/>
    </source>
</evidence>
<comment type="caution">
    <text evidence="1">The sequence shown here is derived from an EMBL/GenBank/DDBJ whole genome shotgun (WGS) entry which is preliminary data.</text>
</comment>
<keyword evidence="2" id="KW-1185">Reference proteome</keyword>
<dbReference type="OrthoDB" id="2248737at2"/>
<organism evidence="1 2">
    <name type="scientific">Bombilactobacillus mellis</name>
    <dbReference type="NCBI Taxonomy" id="1218508"/>
    <lineage>
        <taxon>Bacteria</taxon>
        <taxon>Bacillati</taxon>
        <taxon>Bacillota</taxon>
        <taxon>Bacilli</taxon>
        <taxon>Lactobacillales</taxon>
        <taxon>Lactobacillaceae</taxon>
        <taxon>Bombilactobacillus</taxon>
    </lineage>
</organism>
<dbReference type="Gene3D" id="3.40.50.150">
    <property type="entry name" value="Vaccinia Virus protein VP39"/>
    <property type="match status" value="1"/>
</dbReference>
<dbReference type="RefSeq" id="WP_052696295.1">
    <property type="nucleotide sequence ID" value="NZ_JBHTHW010000003.1"/>
</dbReference>
<dbReference type="EMBL" id="JXBZ01000007">
    <property type="protein sequence ID" value="KJY48920.1"/>
    <property type="molecule type" value="Genomic_DNA"/>
</dbReference>
<dbReference type="Proteomes" id="UP000033695">
    <property type="component" value="Unassembled WGS sequence"/>
</dbReference>
<protein>
    <recommendedName>
        <fullName evidence="3">SAM-dependent methyltransferase</fullName>
    </recommendedName>
</protein>
<dbReference type="AlphaFoldDB" id="A0A0F4KRB2"/>
<reference evidence="1 2" key="1">
    <citation type="submission" date="2014-12" db="EMBL/GenBank/DDBJ databases">
        <title>Comparative genomics of the lactic acid bacteria isolated from the honey bee gut.</title>
        <authorList>
            <person name="Ellegaard K.M."/>
            <person name="Tamarit D."/>
            <person name="Javelind E."/>
            <person name="Olofsson T."/>
            <person name="Andersson S.G."/>
            <person name="Vasquez A."/>
        </authorList>
    </citation>
    <scope>NUCLEOTIDE SEQUENCE [LARGE SCALE GENOMIC DNA]</scope>
    <source>
        <strain evidence="1 2">Hon2</strain>
    </source>
</reference>
<name>A0A0F4KRB2_9LACO</name>
<gene>
    <name evidence="1" type="ORF">JG29_07400</name>
</gene>